<dbReference type="Proteomes" id="UP000054248">
    <property type="component" value="Unassembled WGS sequence"/>
</dbReference>
<dbReference type="OrthoDB" id="10454939at2759"/>
<dbReference type="AlphaFoldDB" id="A0A0C3QIE8"/>
<feature type="transmembrane region" description="Helical" evidence="2">
    <location>
        <begin position="53"/>
        <end position="83"/>
    </location>
</feature>
<keyword evidence="2" id="KW-0472">Membrane</keyword>
<evidence type="ECO:0000313" key="4">
    <source>
        <dbReference type="EMBL" id="KIO31815.1"/>
    </source>
</evidence>
<sequence>MTSGAMLQMAFLASMILFATMAVAAPVAPHKLFPLENDSGSFTKRGLSEKGKIALIIVFVGPIALSVAVVIMSLLFACVAALCEGCSSCTRKKGAPKQQKGAEDPRTTRQNAEPQGADLGAVDQFVGDVSS</sequence>
<dbReference type="HOGENOM" id="CLU_1929135_0_0_1"/>
<gene>
    <name evidence="4" type="ORF">M407DRAFT_19324</name>
</gene>
<evidence type="ECO:0000256" key="1">
    <source>
        <dbReference type="SAM" id="MobiDB-lite"/>
    </source>
</evidence>
<name>A0A0C3QIE8_9AGAM</name>
<feature type="chain" id="PRO_5002177461" evidence="3">
    <location>
        <begin position="25"/>
        <end position="131"/>
    </location>
</feature>
<evidence type="ECO:0000313" key="5">
    <source>
        <dbReference type="Proteomes" id="UP000054248"/>
    </source>
</evidence>
<evidence type="ECO:0000256" key="2">
    <source>
        <dbReference type="SAM" id="Phobius"/>
    </source>
</evidence>
<reference evidence="5" key="2">
    <citation type="submission" date="2015-01" db="EMBL/GenBank/DDBJ databases">
        <title>Evolutionary Origins and Diversification of the Mycorrhizal Mutualists.</title>
        <authorList>
            <consortium name="DOE Joint Genome Institute"/>
            <consortium name="Mycorrhizal Genomics Consortium"/>
            <person name="Kohler A."/>
            <person name="Kuo A."/>
            <person name="Nagy L.G."/>
            <person name="Floudas D."/>
            <person name="Copeland A."/>
            <person name="Barry K.W."/>
            <person name="Cichocki N."/>
            <person name="Veneault-Fourrey C."/>
            <person name="LaButti K."/>
            <person name="Lindquist E.A."/>
            <person name="Lipzen A."/>
            <person name="Lundell T."/>
            <person name="Morin E."/>
            <person name="Murat C."/>
            <person name="Riley R."/>
            <person name="Ohm R."/>
            <person name="Sun H."/>
            <person name="Tunlid A."/>
            <person name="Henrissat B."/>
            <person name="Grigoriev I.V."/>
            <person name="Hibbett D.S."/>
            <person name="Martin F."/>
        </authorList>
    </citation>
    <scope>NUCLEOTIDE SEQUENCE [LARGE SCALE GENOMIC DNA]</scope>
    <source>
        <strain evidence="5">MUT 4182</strain>
    </source>
</reference>
<keyword evidence="3" id="KW-0732">Signal</keyword>
<feature type="region of interest" description="Disordered" evidence="1">
    <location>
        <begin position="89"/>
        <end position="131"/>
    </location>
</feature>
<evidence type="ECO:0000256" key="3">
    <source>
        <dbReference type="SAM" id="SignalP"/>
    </source>
</evidence>
<keyword evidence="5" id="KW-1185">Reference proteome</keyword>
<proteinExistence type="predicted"/>
<reference evidence="4 5" key="1">
    <citation type="submission" date="2014-04" db="EMBL/GenBank/DDBJ databases">
        <authorList>
            <consortium name="DOE Joint Genome Institute"/>
            <person name="Kuo A."/>
            <person name="Girlanda M."/>
            <person name="Perotto S."/>
            <person name="Kohler A."/>
            <person name="Nagy L.G."/>
            <person name="Floudas D."/>
            <person name="Copeland A."/>
            <person name="Barry K.W."/>
            <person name="Cichocki N."/>
            <person name="Veneault-Fourrey C."/>
            <person name="LaButti K."/>
            <person name="Lindquist E.A."/>
            <person name="Lipzen A."/>
            <person name="Lundell T."/>
            <person name="Morin E."/>
            <person name="Murat C."/>
            <person name="Sun H."/>
            <person name="Tunlid A."/>
            <person name="Henrissat B."/>
            <person name="Grigoriev I.V."/>
            <person name="Hibbett D.S."/>
            <person name="Martin F."/>
            <person name="Nordberg H.P."/>
            <person name="Cantor M.N."/>
            <person name="Hua S.X."/>
        </authorList>
    </citation>
    <scope>NUCLEOTIDE SEQUENCE [LARGE SCALE GENOMIC DNA]</scope>
    <source>
        <strain evidence="4 5">MUT 4182</strain>
    </source>
</reference>
<organism evidence="4 5">
    <name type="scientific">Tulasnella calospora MUT 4182</name>
    <dbReference type="NCBI Taxonomy" id="1051891"/>
    <lineage>
        <taxon>Eukaryota</taxon>
        <taxon>Fungi</taxon>
        <taxon>Dikarya</taxon>
        <taxon>Basidiomycota</taxon>
        <taxon>Agaricomycotina</taxon>
        <taxon>Agaricomycetes</taxon>
        <taxon>Cantharellales</taxon>
        <taxon>Tulasnellaceae</taxon>
        <taxon>Tulasnella</taxon>
    </lineage>
</organism>
<feature type="signal peptide" evidence="3">
    <location>
        <begin position="1"/>
        <end position="24"/>
    </location>
</feature>
<keyword evidence="2" id="KW-1133">Transmembrane helix</keyword>
<keyword evidence="2" id="KW-0812">Transmembrane</keyword>
<accession>A0A0C3QIE8</accession>
<dbReference type="EMBL" id="KN822960">
    <property type="protein sequence ID" value="KIO31815.1"/>
    <property type="molecule type" value="Genomic_DNA"/>
</dbReference>
<protein>
    <submittedName>
        <fullName evidence="4">Uncharacterized protein</fullName>
    </submittedName>
</protein>